<dbReference type="OrthoDB" id="7362327at2"/>
<dbReference type="RefSeq" id="WP_111160767.1">
    <property type="nucleotide sequence ID" value="NZ_PCDP01000035.1"/>
</dbReference>
<dbReference type="EMBL" id="PCDP01000035">
    <property type="protein sequence ID" value="PZM13916.1"/>
    <property type="molecule type" value="Genomic_DNA"/>
</dbReference>
<feature type="region of interest" description="Disordered" evidence="1">
    <location>
        <begin position="65"/>
        <end position="84"/>
    </location>
</feature>
<keyword evidence="2" id="KW-0812">Transmembrane</keyword>
<proteinExistence type="predicted"/>
<name>A0A2W4EIT7_9HYPH</name>
<feature type="transmembrane region" description="Helical" evidence="2">
    <location>
        <begin position="38"/>
        <end position="56"/>
    </location>
</feature>
<evidence type="ECO:0008006" key="5">
    <source>
        <dbReference type="Google" id="ProtNLM"/>
    </source>
</evidence>
<feature type="transmembrane region" description="Helical" evidence="2">
    <location>
        <begin position="14"/>
        <end position="32"/>
    </location>
</feature>
<evidence type="ECO:0000313" key="3">
    <source>
        <dbReference type="EMBL" id="PZM13916.1"/>
    </source>
</evidence>
<dbReference type="AlphaFoldDB" id="A0A2W4EIT7"/>
<evidence type="ECO:0000256" key="1">
    <source>
        <dbReference type="SAM" id="MobiDB-lite"/>
    </source>
</evidence>
<keyword evidence="2" id="KW-1133">Transmembrane helix</keyword>
<organism evidence="3 4">
    <name type="scientific">Rhizobium tubonense</name>
    <dbReference type="NCBI Taxonomy" id="484088"/>
    <lineage>
        <taxon>Bacteria</taxon>
        <taxon>Pseudomonadati</taxon>
        <taxon>Pseudomonadota</taxon>
        <taxon>Alphaproteobacteria</taxon>
        <taxon>Hyphomicrobiales</taxon>
        <taxon>Rhizobiaceae</taxon>
        <taxon>Rhizobium/Agrobacterium group</taxon>
        <taxon>Rhizobium</taxon>
    </lineage>
</organism>
<keyword evidence="4" id="KW-1185">Reference proteome</keyword>
<evidence type="ECO:0000313" key="4">
    <source>
        <dbReference type="Proteomes" id="UP000248925"/>
    </source>
</evidence>
<comment type="caution">
    <text evidence="3">The sequence shown here is derived from an EMBL/GenBank/DDBJ whole genome shotgun (WGS) entry which is preliminary data.</text>
</comment>
<reference evidence="3 4" key="1">
    <citation type="journal article" date="2018" name="Sci. Rep.">
        <title>Rhizobium tumorigenes sp. nov., a novel plant tumorigenic bacterium isolated from cane gall tumors on thornless blackberry.</title>
        <authorList>
            <person name="Kuzmanovi N."/>
            <person name="Smalla K."/>
            <person name="Gronow S."/>
            <person name="PuBawska J."/>
        </authorList>
    </citation>
    <scope>NUCLEOTIDE SEQUENCE [LARGE SCALE GENOMIC DNA]</scope>
    <source>
        <strain evidence="3 4">CCBAU 85046</strain>
    </source>
</reference>
<evidence type="ECO:0000256" key="2">
    <source>
        <dbReference type="SAM" id="Phobius"/>
    </source>
</evidence>
<accession>A0A2W4EIT7</accession>
<dbReference type="Proteomes" id="UP000248925">
    <property type="component" value="Unassembled WGS sequence"/>
</dbReference>
<sequence length="84" mass="9319">MQLIDPDHSFYRPLWIRIAIVAVCLGWAIIEASTSEPFWAIIVGALGIYSAYKLLLTYTPPPLKEETETTVAAGEPGDQEKDPE</sequence>
<gene>
    <name evidence="3" type="ORF">CPY51_13745</name>
</gene>
<protein>
    <recommendedName>
        <fullName evidence="5">DUF3329 domain-containing protein</fullName>
    </recommendedName>
</protein>
<keyword evidence="2" id="KW-0472">Membrane</keyword>